<name>A0A1D3CWB9_9EIME</name>
<dbReference type="InParanoid" id="A0A1D3CWB9"/>
<evidence type="ECO:0000313" key="2">
    <source>
        <dbReference type="EMBL" id="OEH75501.1"/>
    </source>
</evidence>
<protein>
    <submittedName>
        <fullName evidence="2">Uncharacterized protein</fullName>
    </submittedName>
</protein>
<keyword evidence="3" id="KW-1185">Reference proteome</keyword>
<sequence>MARNEAQGGDRGEGHGWAISAGSSDMPRGRHVFKGEDACSKWGRGMFEHPWGRREERPVSRRRREYLAAPAGRSLCLQRFLFERESCERAHEHLGQEDAAEESEEKGDLAEREDIRLLRVEKAAKRRKHHERRASGRREGGEPPAGIAHRSLRKCTDTAGSGGL</sequence>
<dbReference type="AlphaFoldDB" id="A0A1D3CWB9"/>
<reference evidence="2 3" key="1">
    <citation type="journal article" date="2016" name="BMC Genomics">
        <title>Comparative genomics reveals Cyclospora cayetanensis possesses coccidia-like metabolism and invasion components but unique surface antigens.</title>
        <authorList>
            <person name="Liu S."/>
            <person name="Wang L."/>
            <person name="Zheng H."/>
            <person name="Xu Z."/>
            <person name="Roellig D.M."/>
            <person name="Li N."/>
            <person name="Frace M.A."/>
            <person name="Tang K."/>
            <person name="Arrowood M.J."/>
            <person name="Moss D.M."/>
            <person name="Zhang L."/>
            <person name="Feng Y."/>
            <person name="Xiao L."/>
        </authorList>
    </citation>
    <scope>NUCLEOTIDE SEQUENCE [LARGE SCALE GENOMIC DNA]</scope>
    <source>
        <strain evidence="2 3">CHN_HEN01</strain>
    </source>
</reference>
<evidence type="ECO:0000256" key="1">
    <source>
        <dbReference type="SAM" id="MobiDB-lite"/>
    </source>
</evidence>
<dbReference type="EMBL" id="JROU02001710">
    <property type="protein sequence ID" value="OEH75501.1"/>
    <property type="molecule type" value="Genomic_DNA"/>
</dbReference>
<dbReference type="VEuPathDB" id="ToxoDB:cyc_03412"/>
<proteinExistence type="predicted"/>
<dbReference type="Proteomes" id="UP000095192">
    <property type="component" value="Unassembled WGS sequence"/>
</dbReference>
<evidence type="ECO:0000313" key="3">
    <source>
        <dbReference type="Proteomes" id="UP000095192"/>
    </source>
</evidence>
<gene>
    <name evidence="2" type="ORF">cyc_03412</name>
</gene>
<accession>A0A1D3CWB9</accession>
<feature type="compositionally biased region" description="Basic and acidic residues" evidence="1">
    <location>
        <begin position="106"/>
        <end position="123"/>
    </location>
</feature>
<feature type="region of interest" description="Disordered" evidence="1">
    <location>
        <begin position="91"/>
        <end position="164"/>
    </location>
</feature>
<comment type="caution">
    <text evidence="2">The sequence shown here is derived from an EMBL/GenBank/DDBJ whole genome shotgun (WGS) entry which is preliminary data.</text>
</comment>
<organism evidence="2 3">
    <name type="scientific">Cyclospora cayetanensis</name>
    <dbReference type="NCBI Taxonomy" id="88456"/>
    <lineage>
        <taxon>Eukaryota</taxon>
        <taxon>Sar</taxon>
        <taxon>Alveolata</taxon>
        <taxon>Apicomplexa</taxon>
        <taxon>Conoidasida</taxon>
        <taxon>Coccidia</taxon>
        <taxon>Eucoccidiorida</taxon>
        <taxon>Eimeriorina</taxon>
        <taxon>Eimeriidae</taxon>
        <taxon>Cyclospora</taxon>
    </lineage>
</organism>
<feature type="region of interest" description="Disordered" evidence="1">
    <location>
        <begin position="1"/>
        <end position="32"/>
    </location>
</feature>